<evidence type="ECO:0000313" key="4">
    <source>
        <dbReference type="EnsemblMetazoa" id="CapteP223912"/>
    </source>
</evidence>
<dbReference type="Proteomes" id="UP000014760">
    <property type="component" value="Unassembled WGS sequence"/>
</dbReference>
<feature type="signal peptide" evidence="2">
    <location>
        <begin position="1"/>
        <end position="18"/>
    </location>
</feature>
<sequence>MELVRLLVYLVLVAVVGADSSTTDSSTTRSSDLGGCRLQLKDDELLEKIALLKEGGINLIEYNVTLDGTDQLLDGEGVVYESHRWHRVFNRHGEVILSLAFNYDMLSLSLLNIGVGHLDVVLQDNPSGCFASLEQPDAINSVVDILMRDFDEGVEPVYMGNHEGVCYQQLREVKDGIGRFVDECCSRTKSNYNTTCSSIEPPFTIDIMYTLLVILKIGFLLFGPLYLKDWVFSDSPQKKVYSIPMSDELTVTLPSEVVKKYTDKDEVSSKNGVQLECKLKTLHIVVDHAKLITEQKVPVGFFRYIFENIFLCKLMKSQPFQACCAQSIFGSWSKRFLFLPLFSRETSCNWRWKQSLSWGHLFRLVGGVGIFLLISLPFMFRCIMFYVYEKPEIILRKAALDARDLKPEVDHNIFQLLTPAHSALRAVYGLYFVSFIVLAICHKMYPVALRNLIMPALADLQSVSYIEVARMAISHLLLPFEKFGVVGFLVSVLYLPVALIGCLIAVVCYCVPTLYMIGRIFIHHRPSFFKAQTKKNEMDLSRSNETKLKQGKHKAFLSEGTNRCVEDILMLENISHDQLTSPVGKRQKEVYSKRTARERVMLKCPKLIQIFMGIAIIVQMLAILGMYAEVAGFLAEALVLTLMGAIVNASTAHKYVMLVFWMTMYSTSCFNKVYEAYYKVSHKLFSFIKNKLGSQVMTYMIAPEDEHQDMAFKFFTRIEMQNFDQQRRLRSAVVESEDSDVDDVLEEELVWGGGPGTADWKTCSLALFVDKNHVPRIPEKLFFLVSQQEVLGCPGPIYKSMAKATKNLLNMILFLLFVFIIILTFGDIYHLSSTNQLILTAVGGFIPDIIRRVLQPKVDIDVDLNTYTFHQKIQNILCNYKERWPVAELRCLRYTEVDDGNGAGH</sequence>
<protein>
    <submittedName>
        <fullName evidence="3 4">Uncharacterized protein</fullName>
    </submittedName>
</protein>
<dbReference type="OrthoDB" id="5965014at2759"/>
<reference evidence="3 5" key="2">
    <citation type="journal article" date="2013" name="Nature">
        <title>Insights into bilaterian evolution from three spiralian genomes.</title>
        <authorList>
            <person name="Simakov O."/>
            <person name="Marletaz F."/>
            <person name="Cho S.J."/>
            <person name="Edsinger-Gonzales E."/>
            <person name="Havlak P."/>
            <person name="Hellsten U."/>
            <person name="Kuo D.H."/>
            <person name="Larsson T."/>
            <person name="Lv J."/>
            <person name="Arendt D."/>
            <person name="Savage R."/>
            <person name="Osoegawa K."/>
            <person name="de Jong P."/>
            <person name="Grimwood J."/>
            <person name="Chapman J.A."/>
            <person name="Shapiro H."/>
            <person name="Aerts A."/>
            <person name="Otillar R.P."/>
            <person name="Terry A.Y."/>
            <person name="Boore J.L."/>
            <person name="Grigoriev I.V."/>
            <person name="Lindberg D.R."/>
            <person name="Seaver E.C."/>
            <person name="Weisblat D.A."/>
            <person name="Putnam N.H."/>
            <person name="Rokhsar D.S."/>
        </authorList>
    </citation>
    <scope>NUCLEOTIDE SEQUENCE</scope>
    <source>
        <strain evidence="3 5">I ESC-2004</strain>
    </source>
</reference>
<dbReference type="OMA" id="ANRCCAR"/>
<proteinExistence type="predicted"/>
<keyword evidence="1" id="KW-0812">Transmembrane</keyword>
<reference evidence="5" key="1">
    <citation type="submission" date="2012-12" db="EMBL/GenBank/DDBJ databases">
        <authorList>
            <person name="Hellsten U."/>
            <person name="Grimwood J."/>
            <person name="Chapman J.A."/>
            <person name="Shapiro H."/>
            <person name="Aerts A."/>
            <person name="Otillar R.P."/>
            <person name="Terry A.Y."/>
            <person name="Boore J.L."/>
            <person name="Simakov O."/>
            <person name="Marletaz F."/>
            <person name="Cho S.-J."/>
            <person name="Edsinger-Gonzales E."/>
            <person name="Havlak P."/>
            <person name="Kuo D.-H."/>
            <person name="Larsson T."/>
            <person name="Lv J."/>
            <person name="Arendt D."/>
            <person name="Savage R."/>
            <person name="Osoegawa K."/>
            <person name="de Jong P."/>
            <person name="Lindberg D.R."/>
            <person name="Seaver E.C."/>
            <person name="Weisblat D.A."/>
            <person name="Putnam N.H."/>
            <person name="Grigoriev I.V."/>
            <person name="Rokhsar D.S."/>
        </authorList>
    </citation>
    <scope>NUCLEOTIDE SEQUENCE</scope>
    <source>
        <strain evidence="5">I ESC-2004</strain>
    </source>
</reference>
<reference evidence="4" key="3">
    <citation type="submission" date="2015-06" db="UniProtKB">
        <authorList>
            <consortium name="EnsemblMetazoa"/>
        </authorList>
    </citation>
    <scope>IDENTIFICATION</scope>
</reference>
<keyword evidence="5" id="KW-1185">Reference proteome</keyword>
<feature type="transmembrane region" description="Helical" evidence="1">
    <location>
        <begin position="607"/>
        <end position="627"/>
    </location>
</feature>
<evidence type="ECO:0000313" key="5">
    <source>
        <dbReference type="Proteomes" id="UP000014760"/>
    </source>
</evidence>
<accession>R7VJ32</accession>
<name>R7VJ32_CAPTE</name>
<feature type="transmembrane region" description="Helical" evidence="1">
    <location>
        <begin position="633"/>
        <end position="652"/>
    </location>
</feature>
<feature type="transmembrane region" description="Helical" evidence="1">
    <location>
        <begin position="426"/>
        <end position="445"/>
    </location>
</feature>
<keyword evidence="2" id="KW-0732">Signal</keyword>
<dbReference type="EnsemblMetazoa" id="CapteT223912">
    <property type="protein sequence ID" value="CapteP223912"/>
    <property type="gene ID" value="CapteG223912"/>
</dbReference>
<dbReference type="HOGENOM" id="CLU_320604_0_0_1"/>
<dbReference type="EMBL" id="AMQN01004483">
    <property type="status" value="NOT_ANNOTATED_CDS"/>
    <property type="molecule type" value="Genomic_DNA"/>
</dbReference>
<feature type="transmembrane region" description="Helical" evidence="1">
    <location>
        <begin position="493"/>
        <end position="517"/>
    </location>
</feature>
<evidence type="ECO:0000256" key="1">
    <source>
        <dbReference type="SAM" id="Phobius"/>
    </source>
</evidence>
<gene>
    <name evidence="3" type="ORF">CAPTEDRAFT_223912</name>
</gene>
<dbReference type="EMBL" id="KB293638">
    <property type="protein sequence ID" value="ELU15720.1"/>
    <property type="molecule type" value="Genomic_DNA"/>
</dbReference>
<feature type="transmembrane region" description="Helical" evidence="1">
    <location>
        <begin position="361"/>
        <end position="388"/>
    </location>
</feature>
<keyword evidence="1" id="KW-1133">Transmembrane helix</keyword>
<evidence type="ECO:0000313" key="3">
    <source>
        <dbReference type="EMBL" id="ELU15720.1"/>
    </source>
</evidence>
<feature type="transmembrane region" description="Helical" evidence="1">
    <location>
        <begin position="808"/>
        <end position="829"/>
    </location>
</feature>
<feature type="chain" id="PRO_5008789094" evidence="2">
    <location>
        <begin position="19"/>
        <end position="905"/>
    </location>
</feature>
<evidence type="ECO:0000256" key="2">
    <source>
        <dbReference type="SAM" id="SignalP"/>
    </source>
</evidence>
<keyword evidence="1" id="KW-0472">Membrane</keyword>
<organism evidence="3">
    <name type="scientific">Capitella teleta</name>
    <name type="common">Polychaete worm</name>
    <dbReference type="NCBI Taxonomy" id="283909"/>
    <lineage>
        <taxon>Eukaryota</taxon>
        <taxon>Metazoa</taxon>
        <taxon>Spiralia</taxon>
        <taxon>Lophotrochozoa</taxon>
        <taxon>Annelida</taxon>
        <taxon>Polychaeta</taxon>
        <taxon>Sedentaria</taxon>
        <taxon>Scolecida</taxon>
        <taxon>Capitellidae</taxon>
        <taxon>Capitella</taxon>
    </lineage>
</organism>
<dbReference type="AlphaFoldDB" id="R7VJ32"/>